<dbReference type="CDD" id="cd07557">
    <property type="entry name" value="trimeric_dUTPase"/>
    <property type="match status" value="1"/>
</dbReference>
<gene>
    <name evidence="7" type="ORF">CLV74_102266</name>
</gene>
<dbReference type="EMBL" id="PVTQ01000002">
    <property type="protein sequence ID" value="PRY92351.1"/>
    <property type="molecule type" value="Genomic_DNA"/>
</dbReference>
<keyword evidence="8" id="KW-1185">Reference proteome</keyword>
<reference evidence="7 8" key="1">
    <citation type="submission" date="2018-03" db="EMBL/GenBank/DDBJ databases">
        <title>Genomic Encyclopedia of Archaeal and Bacterial Type Strains, Phase II (KMG-II): from individual species to whole genera.</title>
        <authorList>
            <person name="Goeker M."/>
        </authorList>
    </citation>
    <scope>NUCLEOTIDE SEQUENCE [LARGE SCALE GENOMIC DNA]</scope>
    <source>
        <strain evidence="7 8">DSM 100212</strain>
    </source>
</reference>
<dbReference type="OrthoDB" id="9809956at2"/>
<comment type="catalytic activity">
    <reaction evidence="5">
        <text>dUTP + H2O = dUMP + diphosphate + H(+)</text>
        <dbReference type="Rhea" id="RHEA:10248"/>
        <dbReference type="ChEBI" id="CHEBI:15377"/>
        <dbReference type="ChEBI" id="CHEBI:15378"/>
        <dbReference type="ChEBI" id="CHEBI:33019"/>
        <dbReference type="ChEBI" id="CHEBI:61555"/>
        <dbReference type="ChEBI" id="CHEBI:246422"/>
        <dbReference type="EC" id="3.6.1.23"/>
    </reaction>
</comment>
<dbReference type="GO" id="GO:0046081">
    <property type="term" value="P:dUTP catabolic process"/>
    <property type="evidence" value="ECO:0007669"/>
    <property type="project" value="InterPro"/>
</dbReference>
<dbReference type="NCBIfam" id="NF001862">
    <property type="entry name" value="PRK00601.1"/>
    <property type="match status" value="1"/>
</dbReference>
<evidence type="ECO:0000256" key="3">
    <source>
        <dbReference type="ARBA" id="ARBA00022801"/>
    </source>
</evidence>
<dbReference type="RefSeq" id="WP_106262873.1">
    <property type="nucleotide sequence ID" value="NZ_PVTQ01000002.1"/>
</dbReference>
<sequence length="159" mass="16845">MTLSSFTPGIEVKVLDQRLHDWGLPKYQSDMAAAVDLHACIDAPLHVKPQEAAVLVPSGIALFMNNAHVAAMILPRSGLGHKKGLVMGNSVGLIDPDYTAQIYVSVWNRNPSGDAIVIDPGERIAQMIFVPVVRPQLAVVDEFSGQTARGGGGFGSTGT</sequence>
<evidence type="ECO:0000313" key="8">
    <source>
        <dbReference type="Proteomes" id="UP000238392"/>
    </source>
</evidence>
<dbReference type="GO" id="GO:0004170">
    <property type="term" value="F:dUTP diphosphatase activity"/>
    <property type="evidence" value="ECO:0007669"/>
    <property type="project" value="UniProtKB-EC"/>
</dbReference>
<keyword evidence="3" id="KW-0378">Hydrolase</keyword>
<dbReference type="InterPro" id="IPR033704">
    <property type="entry name" value="dUTPase_trimeric"/>
</dbReference>
<comment type="caution">
    <text evidence="7">The sequence shown here is derived from an EMBL/GenBank/DDBJ whole genome shotgun (WGS) entry which is preliminary data.</text>
</comment>
<dbReference type="PANTHER" id="PTHR11241:SF0">
    <property type="entry name" value="DEOXYURIDINE 5'-TRIPHOSPHATE NUCLEOTIDOHYDROLASE"/>
    <property type="match status" value="1"/>
</dbReference>
<accession>A0A2T0X080</accession>
<dbReference type="GO" id="GO:0000287">
    <property type="term" value="F:magnesium ion binding"/>
    <property type="evidence" value="ECO:0007669"/>
    <property type="project" value="InterPro"/>
</dbReference>
<evidence type="ECO:0000313" key="7">
    <source>
        <dbReference type="EMBL" id="PRY92351.1"/>
    </source>
</evidence>
<dbReference type="InterPro" id="IPR008181">
    <property type="entry name" value="dUTPase"/>
</dbReference>
<dbReference type="NCBIfam" id="TIGR00576">
    <property type="entry name" value="dut"/>
    <property type="match status" value="1"/>
</dbReference>
<keyword evidence="4" id="KW-0546">Nucleotide metabolism</keyword>
<protein>
    <recommendedName>
        <fullName evidence="2">dUTP diphosphatase</fullName>
        <ecNumber evidence="2">3.6.1.23</ecNumber>
    </recommendedName>
</protein>
<dbReference type="Pfam" id="PF00692">
    <property type="entry name" value="dUTPase"/>
    <property type="match status" value="1"/>
</dbReference>
<name>A0A2T0X080_9RHOB</name>
<evidence type="ECO:0000259" key="6">
    <source>
        <dbReference type="Pfam" id="PF00692"/>
    </source>
</evidence>
<evidence type="ECO:0000256" key="1">
    <source>
        <dbReference type="ARBA" id="ARBA00006581"/>
    </source>
</evidence>
<dbReference type="GO" id="GO:0006226">
    <property type="term" value="P:dUMP biosynthetic process"/>
    <property type="evidence" value="ECO:0007669"/>
    <property type="project" value="InterPro"/>
</dbReference>
<dbReference type="Proteomes" id="UP000238392">
    <property type="component" value="Unassembled WGS sequence"/>
</dbReference>
<comment type="similarity">
    <text evidence="1">Belongs to the dUTPase family.</text>
</comment>
<dbReference type="AlphaFoldDB" id="A0A2T0X080"/>
<dbReference type="Gene3D" id="2.70.40.10">
    <property type="match status" value="1"/>
</dbReference>
<proteinExistence type="inferred from homology"/>
<dbReference type="SUPFAM" id="SSF51283">
    <property type="entry name" value="dUTPase-like"/>
    <property type="match status" value="1"/>
</dbReference>
<dbReference type="InterPro" id="IPR036157">
    <property type="entry name" value="dUTPase-like_sf"/>
</dbReference>
<dbReference type="InterPro" id="IPR029054">
    <property type="entry name" value="dUTPase-like"/>
</dbReference>
<dbReference type="PANTHER" id="PTHR11241">
    <property type="entry name" value="DEOXYURIDINE 5'-TRIPHOSPHATE NUCLEOTIDOHYDROLASE"/>
    <property type="match status" value="1"/>
</dbReference>
<evidence type="ECO:0000256" key="2">
    <source>
        <dbReference type="ARBA" id="ARBA00012379"/>
    </source>
</evidence>
<evidence type="ECO:0000256" key="5">
    <source>
        <dbReference type="ARBA" id="ARBA00047686"/>
    </source>
</evidence>
<feature type="domain" description="dUTPase-like" evidence="6">
    <location>
        <begin position="22"/>
        <end position="158"/>
    </location>
</feature>
<evidence type="ECO:0000256" key="4">
    <source>
        <dbReference type="ARBA" id="ARBA00023080"/>
    </source>
</evidence>
<organism evidence="7 8">
    <name type="scientific">Donghicola tyrosinivorans</name>
    <dbReference type="NCBI Taxonomy" id="1652492"/>
    <lineage>
        <taxon>Bacteria</taxon>
        <taxon>Pseudomonadati</taxon>
        <taxon>Pseudomonadota</taxon>
        <taxon>Alphaproteobacteria</taxon>
        <taxon>Rhodobacterales</taxon>
        <taxon>Roseobacteraceae</taxon>
        <taxon>Donghicola</taxon>
    </lineage>
</organism>
<dbReference type="EC" id="3.6.1.23" evidence="2"/>